<proteinExistence type="predicted"/>
<dbReference type="OrthoDB" id="1922832at2759"/>
<dbReference type="AlphaFoldDB" id="A0A1Q3BG28"/>
<comment type="caution">
    <text evidence="2">The sequence shown here is derived from an EMBL/GenBank/DDBJ whole genome shotgun (WGS) entry which is preliminary data.</text>
</comment>
<organism evidence="2 3">
    <name type="scientific">Cephalotus follicularis</name>
    <name type="common">Albany pitcher plant</name>
    <dbReference type="NCBI Taxonomy" id="3775"/>
    <lineage>
        <taxon>Eukaryota</taxon>
        <taxon>Viridiplantae</taxon>
        <taxon>Streptophyta</taxon>
        <taxon>Embryophyta</taxon>
        <taxon>Tracheophyta</taxon>
        <taxon>Spermatophyta</taxon>
        <taxon>Magnoliopsida</taxon>
        <taxon>eudicotyledons</taxon>
        <taxon>Gunneridae</taxon>
        <taxon>Pentapetalae</taxon>
        <taxon>rosids</taxon>
        <taxon>fabids</taxon>
        <taxon>Oxalidales</taxon>
        <taxon>Cephalotaceae</taxon>
        <taxon>Cephalotus</taxon>
    </lineage>
</organism>
<keyword evidence="3" id="KW-1185">Reference proteome</keyword>
<evidence type="ECO:0000313" key="2">
    <source>
        <dbReference type="EMBL" id="GAV66960.1"/>
    </source>
</evidence>
<dbReference type="EMBL" id="BDDD01000511">
    <property type="protein sequence ID" value="GAV66960.1"/>
    <property type="molecule type" value="Genomic_DNA"/>
</dbReference>
<protein>
    <submittedName>
        <fullName evidence="2">DUF4371 domain-containing protein</fullName>
    </submittedName>
</protein>
<dbReference type="STRING" id="3775.A0A1Q3BG28"/>
<gene>
    <name evidence="2" type="ORF">CFOL_v3_10469</name>
</gene>
<reference evidence="3" key="1">
    <citation type="submission" date="2016-04" db="EMBL/GenBank/DDBJ databases">
        <title>Cephalotus genome sequencing.</title>
        <authorList>
            <person name="Fukushima K."/>
            <person name="Hasebe M."/>
            <person name="Fang X."/>
        </authorList>
    </citation>
    <scope>NUCLEOTIDE SEQUENCE [LARGE SCALE GENOMIC DNA]</scope>
    <source>
        <strain evidence="3">cv. St1</strain>
    </source>
</reference>
<evidence type="ECO:0000313" key="3">
    <source>
        <dbReference type="Proteomes" id="UP000187406"/>
    </source>
</evidence>
<dbReference type="InterPro" id="IPR025398">
    <property type="entry name" value="DUF4371"/>
</dbReference>
<evidence type="ECO:0000259" key="1">
    <source>
        <dbReference type="Pfam" id="PF14291"/>
    </source>
</evidence>
<sequence>RLRLIKASIDAIRWLTFQACAFRGHDESLHSRHQGNFLEMLKLLASYNEQVNEVVVTNVPKNAKYTSPKIQKEILHVMPTKVRSVIHDKIDDAKFCLIVGEARDESKRGQMAIVLRLLIKKVLYERFFVLMHVRDTSASILHKEIFDVLSRNNLSIKNIRGQGYDSASNMRGEWNGLALILNDCPPAYYVHCLVHRLRLALVAASREIILIHQFFSNLTFIVNIIVNIITASCKRSDELQAAQASKIMRNIDMLSQILQQKSQNIVNAMQLVASTKSLIQDLRDDGWENLLDVV</sequence>
<feature type="non-terminal residue" evidence="2">
    <location>
        <position position="294"/>
    </location>
</feature>
<dbReference type="Proteomes" id="UP000187406">
    <property type="component" value="Unassembled WGS sequence"/>
</dbReference>
<dbReference type="PANTHER" id="PTHR45749:SF37">
    <property type="entry name" value="OS05G0311600 PROTEIN"/>
    <property type="match status" value="1"/>
</dbReference>
<dbReference type="InParanoid" id="A0A1Q3BG28"/>
<dbReference type="PANTHER" id="PTHR45749">
    <property type="match status" value="1"/>
</dbReference>
<feature type="non-terminal residue" evidence="2">
    <location>
        <position position="1"/>
    </location>
</feature>
<feature type="domain" description="DUF4371" evidence="1">
    <location>
        <begin position="5"/>
        <end position="176"/>
    </location>
</feature>
<accession>A0A1Q3BG28</accession>
<name>A0A1Q3BG28_CEPFO</name>
<dbReference type="Pfam" id="PF14291">
    <property type="entry name" value="DUF4371"/>
    <property type="match status" value="1"/>
</dbReference>